<dbReference type="HOGENOM" id="CLU_442739_0_0_12"/>
<comment type="caution">
    <text evidence="2">The sequence shown here is derived from an EMBL/GenBank/DDBJ whole genome shotgun (WGS) entry which is preliminary data.</text>
</comment>
<dbReference type="Proteomes" id="UP000014541">
    <property type="component" value="Unassembled WGS sequence"/>
</dbReference>
<feature type="chain" id="PRO_5004522630" description="Capsule assembly protein Wzi" evidence="1">
    <location>
        <begin position="22"/>
        <end position="597"/>
    </location>
</feature>
<dbReference type="OrthoDB" id="362631at2"/>
<dbReference type="EMBL" id="ATFF01000006">
    <property type="protein sequence ID" value="EPF30663.1"/>
    <property type="molecule type" value="Genomic_DNA"/>
</dbReference>
<dbReference type="STRING" id="1125699.HMPREF9194_00982"/>
<evidence type="ECO:0000313" key="2">
    <source>
        <dbReference type="EMBL" id="EPF30663.1"/>
    </source>
</evidence>
<reference evidence="2 3" key="1">
    <citation type="submission" date="2013-04" db="EMBL/GenBank/DDBJ databases">
        <title>The Genome Sequence of Treponema maltophilum ATCC 51939.</title>
        <authorList>
            <consortium name="The Broad Institute Genomics Platform"/>
            <person name="Earl A."/>
            <person name="Ward D."/>
            <person name="Feldgarden M."/>
            <person name="Gevers D."/>
            <person name="Leonetti C."/>
            <person name="Blanton J.M."/>
            <person name="Dewhirst F.E."/>
            <person name="Izard J."/>
            <person name="Walker B."/>
            <person name="Young S."/>
            <person name="Zeng Q."/>
            <person name="Gargeya S."/>
            <person name="Fitzgerald M."/>
            <person name="Haas B."/>
            <person name="Abouelleil A."/>
            <person name="Allen A.W."/>
            <person name="Alvarado L."/>
            <person name="Arachchi H.M."/>
            <person name="Berlin A.M."/>
            <person name="Chapman S.B."/>
            <person name="Gainer-Dewar J."/>
            <person name="Goldberg J."/>
            <person name="Griggs A."/>
            <person name="Gujja S."/>
            <person name="Hansen M."/>
            <person name="Howarth C."/>
            <person name="Imamovic A."/>
            <person name="Ireland A."/>
            <person name="Larimer J."/>
            <person name="McCowan C."/>
            <person name="Murphy C."/>
            <person name="Pearson M."/>
            <person name="Poon T.W."/>
            <person name="Priest M."/>
            <person name="Roberts A."/>
            <person name="Saif S."/>
            <person name="Shea T."/>
            <person name="Sisk P."/>
            <person name="Sykes S."/>
            <person name="Wortman J."/>
            <person name="Nusbaum C."/>
            <person name="Birren B."/>
        </authorList>
    </citation>
    <scope>NUCLEOTIDE SEQUENCE [LARGE SCALE GENOMIC DNA]</scope>
    <source>
        <strain evidence="2 3">ATCC 51939</strain>
    </source>
</reference>
<sequence>MHFKKYLLTFLFSAAIFFGFAQQNISVPLDDPVYNMLEYALLRNYCESLPNARPYTLKTVLDALNQILESPDSSMREKVLAQETLERLQPAPPTAFVPSASVIKNAGILLKKGFYSYEDNEKIPLHIEIGGSSETSLYTNFNAPNISALQWFDAYIKGDISRYFSYNVNIGAGVMKLDVTQPGAAPQVDSYAPNTFTQSWDSYQYLLTSLGNFGGMSNEPAAGTRLLPEFGTRLWDGKININFSRIRRDWGTGDGNLMLSKTARPFTALEISILPVKWLSLSALTGSLEYFNLTGIKSSAEIFQNNISAMLAELCIKDIFYAGITSSAIWVKRFELSYLNPGFFPMFAQSIVGDFDNVQMGLSLGLKIPKYAQAYYNLFIDEVDPAATDIFHQAGASMWTYQFGAKIAIPDTPFMTFILQYTKIEPYMYTHPLTEVPGYTKKMDTAYTNHGEPLGYKLKPNSAEIKIGLRTLPFWFLHVNAQYTLVQHGADYGSGIVHGSSYSERMVYQAGASSAKPGDYYYKDFLKDGVYEWIHSLGVSADMDLRFVKDIPLKIRLGYTLSFTYHTEFIDGKFQQAGSSEYRNRFGNYLSLSLKLY</sequence>
<dbReference type="Gene3D" id="2.40.160.130">
    <property type="entry name" value="Capsule assembly protein Wzi"/>
    <property type="match status" value="1"/>
</dbReference>
<organism evidence="2 3">
    <name type="scientific">Treponema maltophilum ATCC 51939</name>
    <dbReference type="NCBI Taxonomy" id="1125699"/>
    <lineage>
        <taxon>Bacteria</taxon>
        <taxon>Pseudomonadati</taxon>
        <taxon>Spirochaetota</taxon>
        <taxon>Spirochaetia</taxon>
        <taxon>Spirochaetales</taxon>
        <taxon>Treponemataceae</taxon>
        <taxon>Treponema</taxon>
    </lineage>
</organism>
<dbReference type="eggNOG" id="ENOG5033IEB">
    <property type="taxonomic scope" value="Bacteria"/>
</dbReference>
<keyword evidence="3" id="KW-1185">Reference proteome</keyword>
<name>S3JXI5_TREMA</name>
<evidence type="ECO:0000256" key="1">
    <source>
        <dbReference type="SAM" id="SignalP"/>
    </source>
</evidence>
<keyword evidence="1" id="KW-0732">Signal</keyword>
<dbReference type="InterPro" id="IPR038636">
    <property type="entry name" value="Wzi_sf"/>
</dbReference>
<evidence type="ECO:0000313" key="3">
    <source>
        <dbReference type="Proteomes" id="UP000014541"/>
    </source>
</evidence>
<feature type="signal peptide" evidence="1">
    <location>
        <begin position="1"/>
        <end position="21"/>
    </location>
</feature>
<dbReference type="RefSeq" id="WP_016525274.1">
    <property type="nucleotide sequence ID" value="NZ_KE332518.1"/>
</dbReference>
<proteinExistence type="predicted"/>
<dbReference type="PATRIC" id="fig|1125699.3.peg.1006"/>
<evidence type="ECO:0008006" key="4">
    <source>
        <dbReference type="Google" id="ProtNLM"/>
    </source>
</evidence>
<accession>S3JXI5</accession>
<protein>
    <recommendedName>
        <fullName evidence="4">Capsule assembly protein Wzi</fullName>
    </recommendedName>
</protein>
<dbReference type="AlphaFoldDB" id="S3JXI5"/>
<gene>
    <name evidence="2" type="ORF">HMPREF9194_00982</name>
</gene>